<gene>
    <name evidence="2" type="ORF">DRF58_03715</name>
</gene>
<dbReference type="InterPro" id="IPR001296">
    <property type="entry name" value="Glyco_trans_1"/>
</dbReference>
<dbReference type="Proteomes" id="UP000256326">
    <property type="component" value="Unassembled WGS sequence"/>
</dbReference>
<evidence type="ECO:0000313" key="2">
    <source>
        <dbReference type="EMBL" id="REC72068.1"/>
    </source>
</evidence>
<dbReference type="RefSeq" id="WP_116033000.1">
    <property type="nucleotide sequence ID" value="NZ_JBHLVV010000085.1"/>
</dbReference>
<dbReference type="EMBL" id="QNUG01000006">
    <property type="protein sequence ID" value="REC72068.1"/>
    <property type="molecule type" value="Genomic_DNA"/>
</dbReference>
<evidence type="ECO:0000259" key="1">
    <source>
        <dbReference type="Pfam" id="PF00534"/>
    </source>
</evidence>
<protein>
    <recommendedName>
        <fullName evidence="1">Glycosyl transferase family 1 domain-containing protein</fullName>
    </recommendedName>
</protein>
<dbReference type="Gene3D" id="3.40.50.2000">
    <property type="entry name" value="Glycogen Phosphorylase B"/>
    <property type="match status" value="1"/>
</dbReference>
<dbReference type="CDD" id="cd01635">
    <property type="entry name" value="Glycosyltransferase_GTB-type"/>
    <property type="match status" value="1"/>
</dbReference>
<proteinExistence type="predicted"/>
<evidence type="ECO:0000313" key="3">
    <source>
        <dbReference type="Proteomes" id="UP000256326"/>
    </source>
</evidence>
<comment type="caution">
    <text evidence="2">The sequence shown here is derived from an EMBL/GenBank/DDBJ whole genome shotgun (WGS) entry which is preliminary data.</text>
</comment>
<dbReference type="OrthoDB" id="9806653at2"/>
<name>A0A3D9D2B1_9FLAO</name>
<dbReference type="AlphaFoldDB" id="A0A3D9D2B1"/>
<dbReference type="PANTHER" id="PTHR46656">
    <property type="entry name" value="PUTATIVE-RELATED"/>
    <property type="match status" value="1"/>
</dbReference>
<dbReference type="GO" id="GO:0016757">
    <property type="term" value="F:glycosyltransferase activity"/>
    <property type="evidence" value="ECO:0007669"/>
    <property type="project" value="InterPro"/>
</dbReference>
<keyword evidence="3" id="KW-1185">Reference proteome</keyword>
<dbReference type="SUPFAM" id="SSF53756">
    <property type="entry name" value="UDP-Glycosyltransferase/glycogen phosphorylase"/>
    <property type="match status" value="1"/>
</dbReference>
<dbReference type="Pfam" id="PF00534">
    <property type="entry name" value="Glycos_transf_1"/>
    <property type="match status" value="1"/>
</dbReference>
<dbReference type="PANTHER" id="PTHR46656:SF3">
    <property type="entry name" value="PUTATIVE-RELATED"/>
    <property type="match status" value="1"/>
</dbReference>
<reference evidence="2 3" key="1">
    <citation type="journal article" date="2006" name="Int. J. Syst. Evol. Microbiol.">
        <title>Chryseobacterium hispanicum sp. nov., isolated from the drinking water distribution system of Sevilla, Spain.</title>
        <authorList>
            <person name="Gallego V."/>
            <person name="Garcia M.T."/>
            <person name="Ventosa A."/>
        </authorList>
    </citation>
    <scope>NUCLEOTIDE SEQUENCE [LARGE SCALE GENOMIC DNA]</scope>
    <source>
        <strain evidence="2 3">KCTC 22104</strain>
    </source>
</reference>
<sequence>MTSRINYHGYFDGNFGIAEATRLNVLALEKSGLFINKINYSIEQNHQRLTENVPDCDINIFHVNINVITLFFASNKDLNLVGKYNIVYWAWEFPEVDREKIEALNAFNELWVPSDFCVNIFTKYTQNPVIKIPHAIEIQNHSKEFSREEYHIPKNSKIYLTIFDSLSSTARKNPQATIESFLNTHSEDLGTCLVVKTFNAEKSPNTQQLINTFKNYSNVVFISEHFSKQKLFSLIQQCDVLISLHGSEGFGLTMAEAMAYGKIVIGTGYSGNLEFMNVNNSFLVKYDLITIPDFVYGSDETLTLAKPNTKDASEKLSYIKNNFDDLKKIQQNANIEITQNFSLENIGNLMKRRLEFVMTMKSEYKASSQKAQNIFYINEIKVLKARINYLEKTIYNKIRKQINSFFKTLRNKK</sequence>
<organism evidence="2 3">
    <name type="scientific">Epilithonimonas hispanica</name>
    <dbReference type="NCBI Taxonomy" id="358687"/>
    <lineage>
        <taxon>Bacteria</taxon>
        <taxon>Pseudomonadati</taxon>
        <taxon>Bacteroidota</taxon>
        <taxon>Flavobacteriia</taxon>
        <taxon>Flavobacteriales</taxon>
        <taxon>Weeksellaceae</taxon>
        <taxon>Chryseobacterium group</taxon>
        <taxon>Epilithonimonas</taxon>
    </lineage>
</organism>
<accession>A0A3D9D2B1</accession>
<feature type="domain" description="Glycosyl transferase family 1" evidence="1">
    <location>
        <begin position="203"/>
        <end position="279"/>
    </location>
</feature>